<protein>
    <submittedName>
        <fullName evidence="1">Uncharacterized protein</fullName>
    </submittedName>
</protein>
<accession>A0A2L2T1V8</accession>
<sequence>MPLAPAPASTCQHLHCQTARATADCTAPLCTHRPFAGSKVQLLYSNIFSFASVHWGRGFGGVPDGAPDGACGEVDRSRSL</sequence>
<name>A0A2L2T1V8_9HYPO</name>
<dbReference type="Proteomes" id="UP000245910">
    <property type="component" value="Chromosome I"/>
</dbReference>
<organism evidence="1 2">
    <name type="scientific">Fusarium venenatum</name>
    <dbReference type="NCBI Taxonomy" id="56646"/>
    <lineage>
        <taxon>Eukaryota</taxon>
        <taxon>Fungi</taxon>
        <taxon>Dikarya</taxon>
        <taxon>Ascomycota</taxon>
        <taxon>Pezizomycotina</taxon>
        <taxon>Sordariomycetes</taxon>
        <taxon>Hypocreomycetidae</taxon>
        <taxon>Hypocreales</taxon>
        <taxon>Nectriaceae</taxon>
        <taxon>Fusarium</taxon>
    </lineage>
</organism>
<dbReference type="EMBL" id="LN649229">
    <property type="protein sequence ID" value="CEI64602.1"/>
    <property type="molecule type" value="Genomic_DNA"/>
</dbReference>
<evidence type="ECO:0000313" key="2">
    <source>
        <dbReference type="Proteomes" id="UP000245910"/>
    </source>
</evidence>
<reference evidence="2" key="1">
    <citation type="submission" date="2014-10" db="EMBL/GenBank/DDBJ databases">
        <authorList>
            <person name="King R."/>
        </authorList>
    </citation>
    <scope>NUCLEOTIDE SEQUENCE [LARGE SCALE GENOMIC DNA]</scope>
    <source>
        <strain evidence="2">A3/5</strain>
    </source>
</reference>
<dbReference type="AlphaFoldDB" id="A0A2L2T1V8"/>
<keyword evidence="2" id="KW-1185">Reference proteome</keyword>
<evidence type="ECO:0000313" key="1">
    <source>
        <dbReference type="EMBL" id="CEI64602.1"/>
    </source>
</evidence>
<proteinExistence type="predicted"/>